<dbReference type="InterPro" id="IPR038056">
    <property type="entry name" value="YjbR-like_sf"/>
</dbReference>
<evidence type="ECO:0000313" key="1">
    <source>
        <dbReference type="EMBL" id="MDO6453525.1"/>
    </source>
</evidence>
<dbReference type="GO" id="GO:0003677">
    <property type="term" value="F:DNA binding"/>
    <property type="evidence" value="ECO:0007669"/>
    <property type="project" value="UniProtKB-KW"/>
</dbReference>
<gene>
    <name evidence="1" type="ORF">Q4490_08105</name>
    <name evidence="2" type="ORF">Q8W30_07065</name>
</gene>
<dbReference type="Pfam" id="PF04237">
    <property type="entry name" value="YjbR"/>
    <property type="match status" value="1"/>
</dbReference>
<dbReference type="Proteomes" id="UP001177341">
    <property type="component" value="Unassembled WGS sequence"/>
</dbReference>
<accession>A0AAW7XL06</accession>
<dbReference type="InterPro" id="IPR007351">
    <property type="entry name" value="YjbR"/>
</dbReference>
<dbReference type="PANTHER" id="PTHR35145">
    <property type="entry name" value="CYTOPLASMIC PROTEIN-RELATED"/>
    <property type="match status" value="1"/>
</dbReference>
<dbReference type="PANTHER" id="PTHR35145:SF1">
    <property type="entry name" value="CYTOPLASMIC PROTEIN"/>
    <property type="match status" value="1"/>
</dbReference>
<protein>
    <submittedName>
        <fullName evidence="1">MmcQ/YjbR family DNA-binding protein</fullName>
    </submittedName>
</protein>
<dbReference type="EMBL" id="JAUOPG010000004">
    <property type="protein sequence ID" value="MDO6453525.1"/>
    <property type="molecule type" value="Genomic_DNA"/>
</dbReference>
<organism evidence="1 3">
    <name type="scientific">Neptunomonas phycophila</name>
    <dbReference type="NCBI Taxonomy" id="1572645"/>
    <lineage>
        <taxon>Bacteria</taxon>
        <taxon>Pseudomonadati</taxon>
        <taxon>Pseudomonadota</taxon>
        <taxon>Gammaproteobacteria</taxon>
        <taxon>Oceanospirillales</taxon>
        <taxon>Oceanospirillaceae</taxon>
        <taxon>Neptunomonas</taxon>
    </lineage>
</organism>
<sequence>MKTLNSPTHQQRVIYEPIKCYLLGKPEALETYPFDNKTAVFKVQDKMFALLSFREGEYQINLKCDPEEAIMLRDVFDAVKPGYHMNKVHWNTVVLDGSLPQGEIQRMIDLSYSLVVKGLKKSIRQGLEARYGSAVIYNLLEPK</sequence>
<dbReference type="GeneID" id="89457671"/>
<dbReference type="AlphaFoldDB" id="A0AAW7XL06"/>
<keyword evidence="4" id="KW-1185">Reference proteome</keyword>
<dbReference type="SUPFAM" id="SSF142906">
    <property type="entry name" value="YjbR-like"/>
    <property type="match status" value="1"/>
</dbReference>
<comment type="caution">
    <text evidence="1">The sequence shown here is derived from an EMBL/GenBank/DDBJ whole genome shotgun (WGS) entry which is preliminary data.</text>
</comment>
<dbReference type="RefSeq" id="WP_075179378.1">
    <property type="nucleotide sequence ID" value="NZ_CP041336.1"/>
</dbReference>
<dbReference type="InterPro" id="IPR058532">
    <property type="entry name" value="YjbR/MT2646/Rv2570-like"/>
</dbReference>
<proteinExistence type="predicted"/>
<evidence type="ECO:0000313" key="3">
    <source>
        <dbReference type="Proteomes" id="UP001169862"/>
    </source>
</evidence>
<dbReference type="Proteomes" id="UP001169862">
    <property type="component" value="Unassembled WGS sequence"/>
</dbReference>
<dbReference type="Gene3D" id="3.90.1150.30">
    <property type="match status" value="1"/>
</dbReference>
<dbReference type="EMBL" id="JAUYVO010000004">
    <property type="protein sequence ID" value="MDP2522332.1"/>
    <property type="molecule type" value="Genomic_DNA"/>
</dbReference>
<keyword evidence="1" id="KW-0238">DNA-binding</keyword>
<evidence type="ECO:0000313" key="2">
    <source>
        <dbReference type="EMBL" id="MDP2522332.1"/>
    </source>
</evidence>
<evidence type="ECO:0000313" key="4">
    <source>
        <dbReference type="Proteomes" id="UP001177341"/>
    </source>
</evidence>
<reference evidence="1" key="1">
    <citation type="submission" date="2023-07" db="EMBL/GenBank/DDBJ databases">
        <title>Genome content predicts the carbon catabolic preferences of heterotrophic bacteria.</title>
        <authorList>
            <person name="Gralka M."/>
        </authorList>
    </citation>
    <scope>NUCLEOTIDE SEQUENCE</scope>
    <source>
        <strain evidence="2">5G01</strain>
        <strain evidence="1">I2M16</strain>
    </source>
</reference>
<name>A0AAW7XL06_9GAMM</name>